<dbReference type="EMBL" id="ATBP01000942">
    <property type="protein sequence ID" value="ETR68465.1"/>
    <property type="molecule type" value="Genomic_DNA"/>
</dbReference>
<proteinExistence type="predicted"/>
<comment type="caution">
    <text evidence="2">The sequence shown here is derived from an EMBL/GenBank/DDBJ whole genome shotgun (WGS) entry which is preliminary data.</text>
</comment>
<sequence length="127" mass="13714">MTNGEVIIGEADKADTKPAPPNAPEFSCKIAIPSTDWKSSNAVDIREDDGSLKTWILAINPFGNATQAAESTVQVLWNSKSLGDGNFELREGWKGNGPVLIPDMKSVSHFKVTGSANADQYFTIVQF</sequence>
<name>A0A1V1P142_9BACT</name>
<dbReference type="Proteomes" id="UP000189670">
    <property type="component" value="Unassembled WGS sequence"/>
</dbReference>
<organism evidence="2 3">
    <name type="scientific">Candidatus Magnetoglobus multicellularis str. Araruama</name>
    <dbReference type="NCBI Taxonomy" id="890399"/>
    <lineage>
        <taxon>Bacteria</taxon>
        <taxon>Pseudomonadati</taxon>
        <taxon>Thermodesulfobacteriota</taxon>
        <taxon>Desulfobacteria</taxon>
        <taxon>Desulfobacterales</taxon>
        <taxon>Desulfobacteraceae</taxon>
        <taxon>Candidatus Magnetoglobus</taxon>
    </lineage>
</organism>
<protein>
    <submittedName>
        <fullName evidence="2">Uncharacterized protein</fullName>
    </submittedName>
</protein>
<gene>
    <name evidence="2" type="ORF">OMM_10505</name>
</gene>
<evidence type="ECO:0000313" key="3">
    <source>
        <dbReference type="Proteomes" id="UP000189670"/>
    </source>
</evidence>
<accession>A0A1V1P142</accession>
<dbReference type="AlphaFoldDB" id="A0A1V1P142"/>
<reference evidence="3" key="1">
    <citation type="submission" date="2012-11" db="EMBL/GenBank/DDBJ databases">
        <authorList>
            <person name="Lucero-Rivera Y.E."/>
            <person name="Tovar-Ramirez D."/>
        </authorList>
    </citation>
    <scope>NUCLEOTIDE SEQUENCE [LARGE SCALE GENOMIC DNA]</scope>
    <source>
        <strain evidence="3">Araruama</strain>
    </source>
</reference>
<evidence type="ECO:0000313" key="2">
    <source>
        <dbReference type="EMBL" id="ETR68465.1"/>
    </source>
</evidence>
<evidence type="ECO:0000256" key="1">
    <source>
        <dbReference type="SAM" id="MobiDB-lite"/>
    </source>
</evidence>
<feature type="region of interest" description="Disordered" evidence="1">
    <location>
        <begin position="1"/>
        <end position="27"/>
    </location>
</feature>